<dbReference type="InterPro" id="IPR023395">
    <property type="entry name" value="MCP_dom_sf"/>
</dbReference>
<dbReference type="Proteomes" id="UP000027135">
    <property type="component" value="Unassembled WGS sequence"/>
</dbReference>
<keyword evidence="13" id="KW-1185">Reference proteome</keyword>
<dbReference type="EMBL" id="KK852893">
    <property type="protein sequence ID" value="KDR14212.1"/>
    <property type="molecule type" value="Genomic_DNA"/>
</dbReference>
<dbReference type="OrthoDB" id="10253709at2759"/>
<dbReference type="FunCoup" id="A0A067R4T8">
    <property type="interactions" value="1469"/>
</dbReference>
<evidence type="ECO:0000256" key="3">
    <source>
        <dbReference type="ARBA" id="ARBA00022692"/>
    </source>
</evidence>
<feature type="transmembrane region" description="Helical" evidence="11">
    <location>
        <begin position="189"/>
        <end position="211"/>
    </location>
</feature>
<feature type="repeat" description="Solcar" evidence="9">
    <location>
        <begin position="128"/>
        <end position="209"/>
    </location>
</feature>
<organism evidence="12 13">
    <name type="scientific">Zootermopsis nevadensis</name>
    <name type="common">Dampwood termite</name>
    <dbReference type="NCBI Taxonomy" id="136037"/>
    <lineage>
        <taxon>Eukaryota</taxon>
        <taxon>Metazoa</taxon>
        <taxon>Ecdysozoa</taxon>
        <taxon>Arthropoda</taxon>
        <taxon>Hexapoda</taxon>
        <taxon>Insecta</taxon>
        <taxon>Pterygota</taxon>
        <taxon>Neoptera</taxon>
        <taxon>Polyneoptera</taxon>
        <taxon>Dictyoptera</taxon>
        <taxon>Blattodea</taxon>
        <taxon>Blattoidea</taxon>
        <taxon>Termitoidae</taxon>
        <taxon>Termopsidae</taxon>
        <taxon>Zootermopsis</taxon>
    </lineage>
</organism>
<dbReference type="AlphaFoldDB" id="A0A067R4T8"/>
<keyword evidence="8 9" id="KW-0472">Membrane</keyword>
<evidence type="ECO:0000256" key="8">
    <source>
        <dbReference type="ARBA" id="ARBA00023136"/>
    </source>
</evidence>
<dbReference type="eggNOG" id="KOG2745">
    <property type="taxonomic scope" value="Eukaryota"/>
</dbReference>
<dbReference type="InterPro" id="IPR018108">
    <property type="entry name" value="MCP_transmembrane"/>
</dbReference>
<evidence type="ECO:0000256" key="6">
    <source>
        <dbReference type="ARBA" id="ARBA00022989"/>
    </source>
</evidence>
<evidence type="ECO:0000256" key="4">
    <source>
        <dbReference type="ARBA" id="ARBA00022737"/>
    </source>
</evidence>
<gene>
    <name evidence="12" type="ORF">L798_11752</name>
</gene>
<dbReference type="PROSITE" id="PS50920">
    <property type="entry name" value="SOLCAR"/>
    <property type="match status" value="1"/>
</dbReference>
<dbReference type="Pfam" id="PF00153">
    <property type="entry name" value="Mito_carr"/>
    <property type="match status" value="1"/>
</dbReference>
<protein>
    <submittedName>
        <fullName evidence="12">Mitochondrial carrier-like protein 2</fullName>
    </submittedName>
</protein>
<evidence type="ECO:0000256" key="7">
    <source>
        <dbReference type="ARBA" id="ARBA00023128"/>
    </source>
</evidence>
<comment type="subcellular location">
    <subcellularLocation>
        <location evidence="1">Mitochondrion outer membrane</location>
        <topology evidence="1">Multi-pass membrane protein</topology>
    </subcellularLocation>
</comment>
<keyword evidence="5" id="KW-1000">Mitochondrion outer membrane</keyword>
<evidence type="ECO:0000256" key="10">
    <source>
        <dbReference type="RuleBase" id="RU000488"/>
    </source>
</evidence>
<dbReference type="InParanoid" id="A0A067R4T8"/>
<dbReference type="SUPFAM" id="SSF103506">
    <property type="entry name" value="Mitochondrial carrier"/>
    <property type="match status" value="1"/>
</dbReference>
<accession>A0A067R4T8</accession>
<dbReference type="GO" id="GO:0005741">
    <property type="term" value="C:mitochondrial outer membrane"/>
    <property type="evidence" value="ECO:0007669"/>
    <property type="project" value="UniProtKB-SubCell"/>
</dbReference>
<reference evidence="12 13" key="1">
    <citation type="journal article" date="2014" name="Nat. Commun.">
        <title>Molecular traces of alternative social organization in a termite genome.</title>
        <authorList>
            <person name="Terrapon N."/>
            <person name="Li C."/>
            <person name="Robertson H.M."/>
            <person name="Ji L."/>
            <person name="Meng X."/>
            <person name="Booth W."/>
            <person name="Chen Z."/>
            <person name="Childers C.P."/>
            <person name="Glastad K.M."/>
            <person name="Gokhale K."/>
            <person name="Gowin J."/>
            <person name="Gronenberg W."/>
            <person name="Hermansen R.A."/>
            <person name="Hu H."/>
            <person name="Hunt B.G."/>
            <person name="Huylmans A.K."/>
            <person name="Khalil S.M."/>
            <person name="Mitchell R.D."/>
            <person name="Munoz-Torres M.C."/>
            <person name="Mustard J.A."/>
            <person name="Pan H."/>
            <person name="Reese J.T."/>
            <person name="Scharf M.E."/>
            <person name="Sun F."/>
            <person name="Vogel H."/>
            <person name="Xiao J."/>
            <person name="Yang W."/>
            <person name="Yang Z."/>
            <person name="Yang Z."/>
            <person name="Zhou J."/>
            <person name="Zhu J."/>
            <person name="Brent C.S."/>
            <person name="Elsik C.G."/>
            <person name="Goodisman M.A."/>
            <person name="Liberles D.A."/>
            <person name="Roe R.M."/>
            <person name="Vargo E.L."/>
            <person name="Vilcinskas A."/>
            <person name="Wang J."/>
            <person name="Bornberg-Bauer E."/>
            <person name="Korb J."/>
            <person name="Zhang G."/>
            <person name="Liebig J."/>
        </authorList>
    </citation>
    <scope>NUCLEOTIDE SEQUENCE [LARGE SCALE GENOMIC DNA]</scope>
    <source>
        <tissue evidence="12">Whole organism</tissue>
    </source>
</reference>
<evidence type="ECO:0000256" key="2">
    <source>
        <dbReference type="ARBA" id="ARBA00006375"/>
    </source>
</evidence>
<dbReference type="PANTHER" id="PTHR10780">
    <property type="entry name" value="MITOCHONDRIAL CARRIER HOMOLOG"/>
    <property type="match status" value="1"/>
</dbReference>
<evidence type="ECO:0000313" key="12">
    <source>
        <dbReference type="EMBL" id="KDR14212.1"/>
    </source>
</evidence>
<dbReference type="PANTHER" id="PTHR10780:SF18">
    <property type="entry name" value="LD43650P"/>
    <property type="match status" value="1"/>
</dbReference>
<evidence type="ECO:0000256" key="5">
    <source>
        <dbReference type="ARBA" id="ARBA00022787"/>
    </source>
</evidence>
<dbReference type="OMA" id="HPFHVIA"/>
<keyword evidence="7" id="KW-0496">Mitochondrion</keyword>
<proteinExistence type="inferred from homology"/>
<keyword evidence="6 11" id="KW-1133">Transmembrane helix</keyword>
<keyword evidence="10" id="KW-0813">Transport</keyword>
<dbReference type="Gene3D" id="1.50.40.10">
    <property type="entry name" value="Mitochondrial carrier domain"/>
    <property type="match status" value="1"/>
</dbReference>
<evidence type="ECO:0000313" key="13">
    <source>
        <dbReference type="Proteomes" id="UP000027135"/>
    </source>
</evidence>
<keyword evidence="4" id="KW-0677">Repeat</keyword>
<name>A0A067R4T8_ZOONE</name>
<evidence type="ECO:0000256" key="9">
    <source>
        <dbReference type="PROSITE-ProRule" id="PRU00282"/>
    </source>
</evidence>
<evidence type="ECO:0000256" key="11">
    <source>
        <dbReference type="SAM" id="Phobius"/>
    </source>
</evidence>
<keyword evidence="3 9" id="KW-0812">Transmembrane</keyword>
<sequence>MSNSKNEIKWSGIALRIFMNTVAHPMEYAKVLIQIGHEPLPPYPTTTLLGRRILALPNVLKYLAYVKNVDGFVGWYRGLGPKLCASTVYGITFERVHEVIRIRGGRTPEIDENTTEEERQKIFVYDLSQNVLCRTAAIIASQPFNVITVRMMAQFVGGENKYCGIFNSIKEIFHENGILGFFSGLVPRIVGEILSLIIASSLTFVINYYFLEDEELKTYTSASMNFLAGTITYPFQVVSNCMAVNDSGLIAGIPPQMPIYTSWTDCWSHLSRTNQLKRGSSILFRYYTGTQIVIQGRPIAVNKNNFLHSNS</sequence>
<evidence type="ECO:0000256" key="1">
    <source>
        <dbReference type="ARBA" id="ARBA00004374"/>
    </source>
</evidence>
<comment type="similarity">
    <text evidence="2 10">Belongs to the mitochondrial carrier (TC 2.A.29) family.</text>
</comment>